<proteinExistence type="predicted"/>
<reference evidence="1" key="1">
    <citation type="submission" date="2022-08" db="EMBL/GenBank/DDBJ databases">
        <authorList>
            <person name="Kallberg Y."/>
            <person name="Tangrot J."/>
            <person name="Rosling A."/>
        </authorList>
    </citation>
    <scope>NUCLEOTIDE SEQUENCE</scope>
    <source>
        <strain evidence="1">Wild A</strain>
    </source>
</reference>
<evidence type="ECO:0000313" key="1">
    <source>
        <dbReference type="EMBL" id="CAI2178567.1"/>
    </source>
</evidence>
<dbReference type="EMBL" id="CAMKVN010001879">
    <property type="protein sequence ID" value="CAI2178567.1"/>
    <property type="molecule type" value="Genomic_DNA"/>
</dbReference>
<organism evidence="1 2">
    <name type="scientific">Funneliformis geosporum</name>
    <dbReference type="NCBI Taxonomy" id="1117311"/>
    <lineage>
        <taxon>Eukaryota</taxon>
        <taxon>Fungi</taxon>
        <taxon>Fungi incertae sedis</taxon>
        <taxon>Mucoromycota</taxon>
        <taxon>Glomeromycotina</taxon>
        <taxon>Glomeromycetes</taxon>
        <taxon>Glomerales</taxon>
        <taxon>Glomeraceae</taxon>
        <taxon>Funneliformis</taxon>
    </lineage>
</organism>
<keyword evidence="2" id="KW-1185">Reference proteome</keyword>
<name>A0A9W4SS40_9GLOM</name>
<dbReference type="AlphaFoldDB" id="A0A9W4SS40"/>
<gene>
    <name evidence="1" type="ORF">FWILDA_LOCUS8651</name>
</gene>
<accession>A0A9W4SS40</accession>
<evidence type="ECO:0000313" key="2">
    <source>
        <dbReference type="Proteomes" id="UP001153678"/>
    </source>
</evidence>
<dbReference type="Proteomes" id="UP001153678">
    <property type="component" value="Unassembled WGS sequence"/>
</dbReference>
<comment type="caution">
    <text evidence="1">The sequence shown here is derived from an EMBL/GenBank/DDBJ whole genome shotgun (WGS) entry which is preliminary data.</text>
</comment>
<protein>
    <submittedName>
        <fullName evidence="1">791_t:CDS:1</fullName>
    </submittedName>
</protein>
<sequence length="85" mass="9772">MTTLDVSNDENKRKTTMNDGIICISDVRFDESCRIASSIRKNADYTTSGINKMERQKIKQERKSLNLEYDGAEAGRTYKMNKDTK</sequence>